<dbReference type="InterPro" id="IPR014867">
    <property type="entry name" value="Spore_coat_CotH_CotH2/3/7"/>
</dbReference>
<dbReference type="Pfam" id="PF08757">
    <property type="entry name" value="CotH"/>
    <property type="match status" value="1"/>
</dbReference>
<dbReference type="EMBL" id="MHNY01000028">
    <property type="protein sequence ID" value="OGZ55407.1"/>
    <property type="molecule type" value="Genomic_DNA"/>
</dbReference>
<organism evidence="3 4">
    <name type="scientific">Candidatus Ryanbacteria bacterium RIFCSPLOWO2_02_FULL_45_11c</name>
    <dbReference type="NCBI Taxonomy" id="1802128"/>
    <lineage>
        <taxon>Bacteria</taxon>
        <taxon>Candidatus Ryaniibacteriota</taxon>
    </lineage>
</organism>
<sequence>MKSSKWSQKQIRIIAGVAGLILIGGGIMGYLLLTQPLLRLQLIRSPLVQFFLPTYRSLRKIADIPYLPYQFIKDDLPVYDITVDIADIARMNAALPDDFIKGRLTDEYKLEVRAGFVAGRYEDRIAIRYRGGGPEHWNAYKKSFHLEFDEENPFNGLTDLKLIIPEDRQYAVEPLNNYRAKKLGLFAPQPWFVRVRLNGEDLGVYHAIPHWSGALMDRNGFGELANIFGTIDLPLNELAEKNFFDPAMLSYWEDYTRNADANPSDKEQLKELLTVIHHAPDELFARTLPALVDMNALYNWLIIQTLAASAHQSVIGNIIILRNPATGRFQPVPWDAQLYTYHPVDLATHPLVGRTLNNQMFRQEYLKRLRVYVKDSKNLEDDLAFYDASRKEIETALFKDTSKLPLNFQVTRDLNEDRRLIVENFQMVQKLLAEGREAELIVGAYSSHNPTAPIAMSSFLEDAVKSAALFVREHPQFRFLDQTGNTLVLGPNSTVISKTIIMPQGANLVIQPGTTMYMGEGASLVIYGNVEARGTVTQTISFRPLGAKPWGSLLVLGTSKEIKPPHVFEHVYMSGGSGFNAHGITATGMLAIHNGDAEIRESVFENSYDDDAVNVKWSSVLIENNTFRNTFGDAIDLDSTHGIVRNNTFQIIGHEAIKKGIINGDAIDISFSTVAITGNTVDVCGDKGVSVGELSYPSITNNMIKNCAIGISVKDLSEATIENTELSSNGIGIEVKMKKPLFGGGIARTKNVTFKNNKQDYVVDTLSQIEQSNP</sequence>
<dbReference type="InterPro" id="IPR012334">
    <property type="entry name" value="Pectin_lyas_fold"/>
</dbReference>
<dbReference type="AlphaFoldDB" id="A0A1G2GYW8"/>
<dbReference type="InterPro" id="IPR039448">
    <property type="entry name" value="Beta_helix"/>
</dbReference>
<proteinExistence type="predicted"/>
<dbReference type="InterPro" id="IPR011050">
    <property type="entry name" value="Pectin_lyase_fold/virulence"/>
</dbReference>
<dbReference type="SMART" id="SM00710">
    <property type="entry name" value="PbH1"/>
    <property type="match status" value="4"/>
</dbReference>
<dbReference type="SUPFAM" id="SSF51126">
    <property type="entry name" value="Pectin lyase-like"/>
    <property type="match status" value="1"/>
</dbReference>
<keyword evidence="1" id="KW-1133">Transmembrane helix</keyword>
<dbReference type="InterPro" id="IPR006626">
    <property type="entry name" value="PbH1"/>
</dbReference>
<keyword evidence="1" id="KW-0812">Transmembrane</keyword>
<dbReference type="PANTHER" id="PTHR40050">
    <property type="entry name" value="INNER SPORE COAT PROTEIN H"/>
    <property type="match status" value="1"/>
</dbReference>
<dbReference type="STRING" id="1802128.A3H64_03505"/>
<evidence type="ECO:0000313" key="3">
    <source>
        <dbReference type="EMBL" id="OGZ55407.1"/>
    </source>
</evidence>
<reference evidence="3 4" key="1">
    <citation type="journal article" date="2016" name="Nat. Commun.">
        <title>Thousands of microbial genomes shed light on interconnected biogeochemical processes in an aquifer system.</title>
        <authorList>
            <person name="Anantharaman K."/>
            <person name="Brown C.T."/>
            <person name="Hug L.A."/>
            <person name="Sharon I."/>
            <person name="Castelle C.J."/>
            <person name="Probst A.J."/>
            <person name="Thomas B.C."/>
            <person name="Singh A."/>
            <person name="Wilkins M.J."/>
            <person name="Karaoz U."/>
            <person name="Brodie E.L."/>
            <person name="Williams K.H."/>
            <person name="Hubbard S.S."/>
            <person name="Banfield J.F."/>
        </authorList>
    </citation>
    <scope>NUCLEOTIDE SEQUENCE [LARGE SCALE GENOMIC DNA]</scope>
</reference>
<dbReference type="Pfam" id="PF13229">
    <property type="entry name" value="Beta_helix"/>
    <property type="match status" value="1"/>
</dbReference>
<comment type="caution">
    <text evidence="3">The sequence shown here is derived from an EMBL/GenBank/DDBJ whole genome shotgun (WGS) entry which is preliminary data.</text>
</comment>
<protein>
    <recommendedName>
        <fullName evidence="2">Right handed beta helix domain-containing protein</fullName>
    </recommendedName>
</protein>
<evidence type="ECO:0000313" key="4">
    <source>
        <dbReference type="Proteomes" id="UP000178186"/>
    </source>
</evidence>
<name>A0A1G2GYW8_9BACT</name>
<dbReference type="InterPro" id="IPR022441">
    <property type="entry name" value="Para_beta_helix_rpt-2"/>
</dbReference>
<feature type="domain" description="Right handed beta helix" evidence="2">
    <location>
        <begin position="618"/>
        <end position="758"/>
    </location>
</feature>
<keyword evidence="1" id="KW-0472">Membrane</keyword>
<evidence type="ECO:0000256" key="1">
    <source>
        <dbReference type="SAM" id="Phobius"/>
    </source>
</evidence>
<evidence type="ECO:0000259" key="2">
    <source>
        <dbReference type="Pfam" id="PF13229"/>
    </source>
</evidence>
<gene>
    <name evidence="3" type="ORF">A3H64_03505</name>
</gene>
<dbReference type="NCBIfam" id="TIGR03804">
    <property type="entry name" value="para_beta_helix"/>
    <property type="match status" value="1"/>
</dbReference>
<feature type="transmembrane region" description="Helical" evidence="1">
    <location>
        <begin position="12"/>
        <end position="33"/>
    </location>
</feature>
<dbReference type="PANTHER" id="PTHR40050:SF1">
    <property type="entry name" value="INNER SPORE COAT PROTEIN H"/>
    <property type="match status" value="1"/>
</dbReference>
<accession>A0A1G2GYW8</accession>
<dbReference type="Gene3D" id="2.160.20.10">
    <property type="entry name" value="Single-stranded right-handed beta-helix, Pectin lyase-like"/>
    <property type="match status" value="1"/>
</dbReference>
<dbReference type="Proteomes" id="UP000178186">
    <property type="component" value="Unassembled WGS sequence"/>
</dbReference>